<feature type="region of interest" description="Disordered" evidence="1">
    <location>
        <begin position="59"/>
        <end position="80"/>
    </location>
</feature>
<evidence type="ECO:0000256" key="1">
    <source>
        <dbReference type="SAM" id="MobiDB-lite"/>
    </source>
</evidence>
<feature type="compositionally biased region" description="Basic and acidic residues" evidence="1">
    <location>
        <begin position="63"/>
        <end position="80"/>
    </location>
</feature>
<gene>
    <name evidence="2" type="ORF">EW145_g8577</name>
</gene>
<dbReference type="OrthoDB" id="3142841at2759"/>
<accession>A0A4V3X952</accession>
<evidence type="ECO:0000313" key="2">
    <source>
        <dbReference type="EMBL" id="THG92812.1"/>
    </source>
</evidence>
<dbReference type="Proteomes" id="UP000308199">
    <property type="component" value="Unassembled WGS sequence"/>
</dbReference>
<feature type="non-terminal residue" evidence="2">
    <location>
        <position position="80"/>
    </location>
</feature>
<dbReference type="EMBL" id="SGPK01001531">
    <property type="protein sequence ID" value="THG92812.1"/>
    <property type="molecule type" value="Genomic_DNA"/>
</dbReference>
<protein>
    <submittedName>
        <fullName evidence="2">Uncharacterized protein</fullName>
    </submittedName>
</protein>
<reference evidence="2 3" key="1">
    <citation type="submission" date="2019-02" db="EMBL/GenBank/DDBJ databases">
        <title>Genome sequencing of the rare red list fungi Phellinidium pouzarii.</title>
        <authorList>
            <person name="Buettner E."/>
            <person name="Kellner H."/>
        </authorList>
    </citation>
    <scope>NUCLEOTIDE SEQUENCE [LARGE SCALE GENOMIC DNA]</scope>
    <source>
        <strain evidence="2 3">DSM 108285</strain>
    </source>
</reference>
<comment type="caution">
    <text evidence="2">The sequence shown here is derived from an EMBL/GenBank/DDBJ whole genome shotgun (WGS) entry which is preliminary data.</text>
</comment>
<organism evidence="2 3">
    <name type="scientific">Phellinidium pouzarii</name>
    <dbReference type="NCBI Taxonomy" id="167371"/>
    <lineage>
        <taxon>Eukaryota</taxon>
        <taxon>Fungi</taxon>
        <taxon>Dikarya</taxon>
        <taxon>Basidiomycota</taxon>
        <taxon>Agaricomycotina</taxon>
        <taxon>Agaricomycetes</taxon>
        <taxon>Hymenochaetales</taxon>
        <taxon>Hymenochaetaceae</taxon>
        <taxon>Phellinidium</taxon>
    </lineage>
</organism>
<evidence type="ECO:0000313" key="3">
    <source>
        <dbReference type="Proteomes" id="UP000308199"/>
    </source>
</evidence>
<keyword evidence="3" id="KW-1185">Reference proteome</keyword>
<sequence>MLPKVLEDIGIPIALQHEDHTETIGKIRSSDSSFSSGTSSFSDSLSIVDEAEMVAIEEGQDFGWEKPEDSDSLPDKVHGR</sequence>
<proteinExistence type="predicted"/>
<dbReference type="AlphaFoldDB" id="A0A4V3X952"/>
<name>A0A4V3X952_9AGAM</name>